<protein>
    <recommendedName>
        <fullName evidence="1">PIN domain-containing protein</fullName>
    </recommendedName>
</protein>
<dbReference type="SUPFAM" id="SSF88723">
    <property type="entry name" value="PIN domain-like"/>
    <property type="match status" value="1"/>
</dbReference>
<dbReference type="KEGG" id="nmo:Nmlp_1117"/>
<reference evidence="2 3" key="1">
    <citation type="journal article" date="2013" name="Genome Announc.">
        <title>Genome of the haloarchaeon Natronomonas moolapensis, a neutrophilic member of a previously haloalkaliphilic genus.</title>
        <authorList>
            <person name="Dyall-Smith M.L."/>
            <person name="Pfeiffer F."/>
            <person name="Oberwinkler T."/>
            <person name="Klee K."/>
            <person name="Rampp M."/>
            <person name="Palm P."/>
            <person name="Gross K."/>
            <person name="Schuster S.C."/>
            <person name="Oesterhelt D."/>
        </authorList>
    </citation>
    <scope>NUCLEOTIDE SEQUENCE [LARGE SCALE GENOMIC DNA]</scope>
    <source>
        <strain evidence="3">DSM 18674 / JCM 14361 / 8.8.11</strain>
    </source>
</reference>
<evidence type="ECO:0000313" key="2">
    <source>
        <dbReference type="EMBL" id="CCQ35328.1"/>
    </source>
</evidence>
<feature type="domain" description="PIN" evidence="1">
    <location>
        <begin position="2"/>
        <end position="131"/>
    </location>
</feature>
<name>M1XYW5_NATM8</name>
<accession>M1XYW5</accession>
<dbReference type="GeneID" id="14650537"/>
<dbReference type="OrthoDB" id="335130at2157"/>
<evidence type="ECO:0000259" key="1">
    <source>
        <dbReference type="Pfam" id="PF01850"/>
    </source>
</evidence>
<dbReference type="RefSeq" id="WP_015408178.1">
    <property type="nucleotide sequence ID" value="NC_020388.1"/>
</dbReference>
<dbReference type="Gene3D" id="3.40.50.1010">
    <property type="entry name" value="5'-nuclease"/>
    <property type="match status" value="1"/>
</dbReference>
<dbReference type="HOGENOM" id="CLU_1850686_0_0_2"/>
<dbReference type="InterPro" id="IPR029060">
    <property type="entry name" value="PIN-like_dom_sf"/>
</dbReference>
<dbReference type="EMBL" id="HF582854">
    <property type="protein sequence ID" value="CCQ35328.1"/>
    <property type="molecule type" value="Genomic_DNA"/>
</dbReference>
<sequence length="138" mass="15689">MIFLDSWVWLEFIFSGDKEDEAESLIEQANTAEEGGLIAPTIIAEVSYRVRVVEDRETAKEAVRAIREFEYIESMPLIDDIAEYAAELRFKYYEPGERELSYADAIHVATAVVHDDCSELYFGDPDLADLDEIETGVL</sequence>
<dbReference type="STRING" id="268739.Nmlp_1117"/>
<organism evidence="2 3">
    <name type="scientific">Natronomonas moolapensis (strain DSM 18674 / CECT 7526 / JCM 14361 / 8.8.11)</name>
    <dbReference type="NCBI Taxonomy" id="268739"/>
    <lineage>
        <taxon>Archaea</taxon>
        <taxon>Methanobacteriati</taxon>
        <taxon>Methanobacteriota</taxon>
        <taxon>Stenosarchaea group</taxon>
        <taxon>Halobacteria</taxon>
        <taxon>Halobacteriales</taxon>
        <taxon>Natronomonadaceae</taxon>
        <taxon>Natronomonas</taxon>
    </lineage>
</organism>
<evidence type="ECO:0000313" key="3">
    <source>
        <dbReference type="Proteomes" id="UP000011867"/>
    </source>
</evidence>
<dbReference type="AlphaFoldDB" id="M1XYW5"/>
<dbReference type="eggNOG" id="arCOG00713">
    <property type="taxonomic scope" value="Archaea"/>
</dbReference>
<keyword evidence="3" id="KW-1185">Reference proteome</keyword>
<dbReference type="Proteomes" id="UP000011867">
    <property type="component" value="Chromosome"/>
</dbReference>
<proteinExistence type="predicted"/>
<dbReference type="InterPro" id="IPR002716">
    <property type="entry name" value="PIN_dom"/>
</dbReference>
<gene>
    <name evidence="2" type="ordered locus">Nmlp_1117</name>
</gene>
<dbReference type="Pfam" id="PF01850">
    <property type="entry name" value="PIN"/>
    <property type="match status" value="1"/>
</dbReference>